<evidence type="ECO:0000313" key="2">
    <source>
        <dbReference type="EMBL" id="CAI8015390.1"/>
    </source>
</evidence>
<dbReference type="PRINTS" id="PR00190">
    <property type="entry name" value="ACTIN"/>
</dbReference>
<evidence type="ECO:0000256" key="1">
    <source>
        <dbReference type="RuleBase" id="RU000487"/>
    </source>
</evidence>
<dbReference type="SMART" id="SM00268">
    <property type="entry name" value="ACTIN"/>
    <property type="match status" value="1"/>
</dbReference>
<organism evidence="2 3">
    <name type="scientific">Geodia barretti</name>
    <name type="common">Barrett's horny sponge</name>
    <dbReference type="NCBI Taxonomy" id="519541"/>
    <lineage>
        <taxon>Eukaryota</taxon>
        <taxon>Metazoa</taxon>
        <taxon>Porifera</taxon>
        <taxon>Demospongiae</taxon>
        <taxon>Heteroscleromorpha</taxon>
        <taxon>Tetractinellida</taxon>
        <taxon>Astrophorina</taxon>
        <taxon>Geodiidae</taxon>
        <taxon>Geodia</taxon>
    </lineage>
</organism>
<sequence length="161" mass="17676">MDVPSEGCPVLLTENPFNSLGNREKTTEIMFEHFSTPSLFMANEAVLSLHAAGQTTGVVLSCGDSLSHIVAIQEGKPLPHASLRLGYAGSQLTKFLMSMLNRIGHKFSIAQRKDVREIKEKLCYVALDFQQAAASESNQGETYELPDGSLITIDDEQFRCP</sequence>
<gene>
    <name evidence="2" type="ORF">GBAR_LOCUS9528</name>
</gene>
<comment type="similarity">
    <text evidence="1">Belongs to the actin family.</text>
</comment>
<dbReference type="PANTHER" id="PTHR11937">
    <property type="entry name" value="ACTIN"/>
    <property type="match status" value="1"/>
</dbReference>
<keyword evidence="3" id="KW-1185">Reference proteome</keyword>
<dbReference type="Pfam" id="PF00022">
    <property type="entry name" value="Actin"/>
    <property type="match status" value="1"/>
</dbReference>
<proteinExistence type="inferred from homology"/>
<name>A0AA35RPL2_GEOBA</name>
<dbReference type="InterPro" id="IPR004000">
    <property type="entry name" value="Actin"/>
</dbReference>
<dbReference type="Proteomes" id="UP001174909">
    <property type="component" value="Unassembled WGS sequence"/>
</dbReference>
<dbReference type="Gene3D" id="3.90.640.10">
    <property type="entry name" value="Actin, Chain A, domain 4"/>
    <property type="match status" value="1"/>
</dbReference>
<accession>A0AA35RPL2</accession>
<dbReference type="Gene3D" id="3.30.420.40">
    <property type="match status" value="2"/>
</dbReference>
<evidence type="ECO:0000313" key="3">
    <source>
        <dbReference type="Proteomes" id="UP001174909"/>
    </source>
</evidence>
<dbReference type="EMBL" id="CASHTH010001439">
    <property type="protein sequence ID" value="CAI8015390.1"/>
    <property type="molecule type" value="Genomic_DNA"/>
</dbReference>
<dbReference type="InterPro" id="IPR043129">
    <property type="entry name" value="ATPase_NBD"/>
</dbReference>
<protein>
    <submittedName>
        <fullName evidence="2">Actin</fullName>
    </submittedName>
</protein>
<dbReference type="SUPFAM" id="SSF53067">
    <property type="entry name" value="Actin-like ATPase domain"/>
    <property type="match status" value="2"/>
</dbReference>
<dbReference type="AlphaFoldDB" id="A0AA35RPL2"/>
<reference evidence="2" key="1">
    <citation type="submission" date="2023-03" db="EMBL/GenBank/DDBJ databases">
        <authorList>
            <person name="Steffen K."/>
            <person name="Cardenas P."/>
        </authorList>
    </citation>
    <scope>NUCLEOTIDE SEQUENCE</scope>
</reference>
<comment type="caution">
    <text evidence="2">The sequence shown here is derived from an EMBL/GenBank/DDBJ whole genome shotgun (WGS) entry which is preliminary data.</text>
</comment>